<protein>
    <submittedName>
        <fullName evidence="1">Uncharacterized protein</fullName>
    </submittedName>
</protein>
<reference evidence="1" key="2">
    <citation type="journal article" date="2024" name="Plant">
        <title>Genomic evolution and insights into agronomic trait innovations of Sesamum species.</title>
        <authorList>
            <person name="Miao H."/>
            <person name="Wang L."/>
            <person name="Qu L."/>
            <person name="Liu H."/>
            <person name="Sun Y."/>
            <person name="Le M."/>
            <person name="Wang Q."/>
            <person name="Wei S."/>
            <person name="Zheng Y."/>
            <person name="Lin W."/>
            <person name="Duan Y."/>
            <person name="Cao H."/>
            <person name="Xiong S."/>
            <person name="Wang X."/>
            <person name="Wei L."/>
            <person name="Li C."/>
            <person name="Ma Q."/>
            <person name="Ju M."/>
            <person name="Zhao R."/>
            <person name="Li G."/>
            <person name="Mu C."/>
            <person name="Tian Q."/>
            <person name="Mei H."/>
            <person name="Zhang T."/>
            <person name="Gao T."/>
            <person name="Zhang H."/>
        </authorList>
    </citation>
    <scope>NUCLEOTIDE SEQUENCE</scope>
    <source>
        <strain evidence="1">3651</strain>
    </source>
</reference>
<accession>A0AAE2CQ30</accession>
<evidence type="ECO:0000313" key="1">
    <source>
        <dbReference type="EMBL" id="KAK4430307.1"/>
    </source>
</evidence>
<evidence type="ECO:0000313" key="2">
    <source>
        <dbReference type="Proteomes" id="UP001293254"/>
    </source>
</evidence>
<organism evidence="1 2">
    <name type="scientific">Sesamum alatum</name>
    <dbReference type="NCBI Taxonomy" id="300844"/>
    <lineage>
        <taxon>Eukaryota</taxon>
        <taxon>Viridiplantae</taxon>
        <taxon>Streptophyta</taxon>
        <taxon>Embryophyta</taxon>
        <taxon>Tracheophyta</taxon>
        <taxon>Spermatophyta</taxon>
        <taxon>Magnoliopsida</taxon>
        <taxon>eudicotyledons</taxon>
        <taxon>Gunneridae</taxon>
        <taxon>Pentapetalae</taxon>
        <taxon>asterids</taxon>
        <taxon>lamiids</taxon>
        <taxon>Lamiales</taxon>
        <taxon>Pedaliaceae</taxon>
        <taxon>Sesamum</taxon>
    </lineage>
</organism>
<name>A0AAE2CQ30_9LAMI</name>
<dbReference type="SUPFAM" id="SSF117289">
    <property type="entry name" value="Nucleoporin domain"/>
    <property type="match status" value="1"/>
</dbReference>
<dbReference type="EMBL" id="JACGWO010000004">
    <property type="protein sequence ID" value="KAK4430307.1"/>
    <property type="molecule type" value="Genomic_DNA"/>
</dbReference>
<dbReference type="Proteomes" id="UP001293254">
    <property type="component" value="Unassembled WGS sequence"/>
</dbReference>
<dbReference type="AlphaFoldDB" id="A0AAE2CQ30"/>
<keyword evidence="2" id="KW-1185">Reference proteome</keyword>
<comment type="caution">
    <text evidence="1">The sequence shown here is derived from an EMBL/GenBank/DDBJ whole genome shotgun (WGS) entry which is preliminary data.</text>
</comment>
<gene>
    <name evidence="1" type="ORF">Salat_1331400</name>
</gene>
<sequence>MLDNNWQRPLTMRELTCCWGPDWKFLVSTGSGLEGFELGSIQGDILIISPASMRVQTFIRNARMGLVTELAFSQHSRALVSASLDSSTWVTLIKDKKGDSMNGSYLLY</sequence>
<proteinExistence type="predicted"/>
<reference evidence="1" key="1">
    <citation type="submission" date="2020-06" db="EMBL/GenBank/DDBJ databases">
        <authorList>
            <person name="Li T."/>
            <person name="Hu X."/>
            <person name="Zhang T."/>
            <person name="Song X."/>
            <person name="Zhang H."/>
            <person name="Dai N."/>
            <person name="Sheng W."/>
            <person name="Hou X."/>
            <person name="Wei L."/>
        </authorList>
    </citation>
    <scope>NUCLEOTIDE SEQUENCE</scope>
    <source>
        <strain evidence="1">3651</strain>
        <tissue evidence="1">Leaf</tissue>
    </source>
</reference>